<gene>
    <name evidence="1" type="ORF">L1987_66011</name>
</gene>
<reference evidence="1 2" key="2">
    <citation type="journal article" date="2022" name="Mol. Ecol. Resour.">
        <title>The genomes of chicory, endive, great burdock and yacon provide insights into Asteraceae paleo-polyploidization history and plant inulin production.</title>
        <authorList>
            <person name="Fan W."/>
            <person name="Wang S."/>
            <person name="Wang H."/>
            <person name="Wang A."/>
            <person name="Jiang F."/>
            <person name="Liu H."/>
            <person name="Zhao H."/>
            <person name="Xu D."/>
            <person name="Zhang Y."/>
        </authorList>
    </citation>
    <scope>NUCLEOTIDE SEQUENCE [LARGE SCALE GENOMIC DNA]</scope>
    <source>
        <strain evidence="2">cv. Yunnan</strain>
        <tissue evidence="1">Leaves</tissue>
    </source>
</reference>
<sequence length="124" mass="14360">MFSSEPFSQVPSSTNVFSPPNSFLHYEQEDNAHFNYHHQINNPFNNFVCPADQVEDFVLQQQDHNDLLDSVVSSYKKKLASSKQRDGHSKIYTARGLRDRRVQNGYKDISSWECVMDQETSKQA</sequence>
<reference evidence="2" key="1">
    <citation type="journal article" date="2022" name="Mol. Ecol. Resour.">
        <title>The genomes of chicory, endive, great burdock and yacon provide insights into Asteraceae palaeo-polyploidization history and plant inulin production.</title>
        <authorList>
            <person name="Fan W."/>
            <person name="Wang S."/>
            <person name="Wang H."/>
            <person name="Wang A."/>
            <person name="Jiang F."/>
            <person name="Liu H."/>
            <person name="Zhao H."/>
            <person name="Xu D."/>
            <person name="Zhang Y."/>
        </authorList>
    </citation>
    <scope>NUCLEOTIDE SEQUENCE [LARGE SCALE GENOMIC DNA]</scope>
    <source>
        <strain evidence="2">cv. Yunnan</strain>
    </source>
</reference>
<name>A0ACB9BVY0_9ASTR</name>
<comment type="caution">
    <text evidence="1">The sequence shown here is derived from an EMBL/GenBank/DDBJ whole genome shotgun (WGS) entry which is preliminary data.</text>
</comment>
<dbReference type="Proteomes" id="UP001056120">
    <property type="component" value="Linkage Group LG22"/>
</dbReference>
<proteinExistence type="predicted"/>
<evidence type="ECO:0000313" key="1">
    <source>
        <dbReference type="EMBL" id="KAI3726214.1"/>
    </source>
</evidence>
<protein>
    <submittedName>
        <fullName evidence="1">Uncharacterized protein</fullName>
    </submittedName>
</protein>
<accession>A0ACB9BVY0</accession>
<organism evidence="1 2">
    <name type="scientific">Smallanthus sonchifolius</name>
    <dbReference type="NCBI Taxonomy" id="185202"/>
    <lineage>
        <taxon>Eukaryota</taxon>
        <taxon>Viridiplantae</taxon>
        <taxon>Streptophyta</taxon>
        <taxon>Embryophyta</taxon>
        <taxon>Tracheophyta</taxon>
        <taxon>Spermatophyta</taxon>
        <taxon>Magnoliopsida</taxon>
        <taxon>eudicotyledons</taxon>
        <taxon>Gunneridae</taxon>
        <taxon>Pentapetalae</taxon>
        <taxon>asterids</taxon>
        <taxon>campanulids</taxon>
        <taxon>Asterales</taxon>
        <taxon>Asteraceae</taxon>
        <taxon>Asteroideae</taxon>
        <taxon>Heliantheae alliance</taxon>
        <taxon>Millerieae</taxon>
        <taxon>Smallanthus</taxon>
    </lineage>
</organism>
<evidence type="ECO:0000313" key="2">
    <source>
        <dbReference type="Proteomes" id="UP001056120"/>
    </source>
</evidence>
<dbReference type="EMBL" id="CM042039">
    <property type="protein sequence ID" value="KAI3726214.1"/>
    <property type="molecule type" value="Genomic_DNA"/>
</dbReference>
<keyword evidence="2" id="KW-1185">Reference proteome</keyword>